<keyword evidence="1" id="KW-1133">Transmembrane helix</keyword>
<evidence type="ECO:0000256" key="1">
    <source>
        <dbReference type="SAM" id="Phobius"/>
    </source>
</evidence>
<evidence type="ECO:0000313" key="3">
    <source>
        <dbReference type="Proteomes" id="UP000297149"/>
    </source>
</evidence>
<dbReference type="PROSITE" id="PS51257">
    <property type="entry name" value="PROKAR_LIPOPROTEIN"/>
    <property type="match status" value="1"/>
</dbReference>
<sequence length="336" mass="37640">MRFLLYIAILFVATACSVGNSYRHELDRAQSEMEHSPDKALERLNAIDVSDLSDSATIARWALLYSEAINRNRLAVPSDTIINIAVDYYRIHGDSSERRQAEAIRSAMAENSVPESGADPLLSARYLQKVREYTLYRERQERRTFVCFAVVVLAIAIAIIVWLYSRLRLKKAETDALLAEAASLRGLATDNSVLRDSVAQLFGSRFELIDRLCGTYYESQGTKVEKTAIVSQVKAEIEAMRADSSTFARLENAVNEGREQLLVILRTAFPDIKHDDYALAVYLACGFSNRAIALLLEEKIDVIYKRKSRLKAKIAALPAEYSGLLASIFADGQKKN</sequence>
<dbReference type="Proteomes" id="UP000297149">
    <property type="component" value="Chromosome"/>
</dbReference>
<name>A0A4P7W5W0_9BACT</name>
<keyword evidence="3" id="KW-1185">Reference proteome</keyword>
<reference evidence="3" key="1">
    <citation type="submission" date="2019-02" db="EMBL/GenBank/DDBJ databases">
        <title>Isolation and identification of novel species under the genus Muribaculum.</title>
        <authorList>
            <person name="Miyake S."/>
            <person name="Ding Y."/>
            <person name="Low A."/>
            <person name="Soh M."/>
            <person name="Seedorf H."/>
        </authorList>
    </citation>
    <scope>NUCLEOTIDE SEQUENCE [LARGE SCALE GENOMIC DNA]</scope>
    <source>
        <strain evidence="3">H5</strain>
    </source>
</reference>
<evidence type="ECO:0008006" key="4">
    <source>
        <dbReference type="Google" id="ProtNLM"/>
    </source>
</evidence>
<dbReference type="KEGG" id="ddb:E7747_11380"/>
<feature type="transmembrane region" description="Helical" evidence="1">
    <location>
        <begin position="143"/>
        <end position="164"/>
    </location>
</feature>
<dbReference type="EMBL" id="CP039396">
    <property type="protein sequence ID" value="QCD42835.1"/>
    <property type="molecule type" value="Genomic_DNA"/>
</dbReference>
<protein>
    <recommendedName>
        <fullName evidence="4">Tetratricopeptide repeat protein</fullName>
    </recommendedName>
</protein>
<proteinExistence type="predicted"/>
<dbReference type="RefSeq" id="WP_136416052.1">
    <property type="nucleotide sequence ID" value="NZ_CAXHQF010000053.1"/>
</dbReference>
<keyword evidence="1" id="KW-0472">Membrane</keyword>
<accession>A0A4P7W5W0</accession>
<dbReference type="AlphaFoldDB" id="A0A4P7W5W0"/>
<organism evidence="2 3">
    <name type="scientific">Duncaniella dubosii</name>
    <dbReference type="NCBI Taxonomy" id="2518971"/>
    <lineage>
        <taxon>Bacteria</taxon>
        <taxon>Pseudomonadati</taxon>
        <taxon>Bacteroidota</taxon>
        <taxon>Bacteroidia</taxon>
        <taxon>Bacteroidales</taxon>
        <taxon>Muribaculaceae</taxon>
        <taxon>Duncaniella</taxon>
    </lineage>
</organism>
<keyword evidence="1" id="KW-0812">Transmembrane</keyword>
<gene>
    <name evidence="2" type="ORF">E7747_11380</name>
</gene>
<evidence type="ECO:0000313" key="2">
    <source>
        <dbReference type="EMBL" id="QCD42835.1"/>
    </source>
</evidence>